<sequence length="239" mass="25860">MLEQFVADGGDTLRIGSAIGAFLFPILGALLLVIGVRRRIAHNRWHQRDDERLLAASPNVPDLTPLPASRGAGLIVAGVVLLLLGALHLVGWIGDRLKSRGIEVGQCITADTDAEGRLSIDPVECDRRDATFLLVSQGDGSATCPENPFPRTRYIPLVNESRTLCFALNLQPGECYHVGRLVRPVLCTDPAANVLVAERIDGTTNGAVCGADAWRDLGDEVEAMVYRDPPRTYCLVTPR</sequence>
<reference evidence="2 3" key="1">
    <citation type="journal article" date="2016" name="Genome Announc.">
        <title>Draft Genome Sequences of Five Rapidly Growing Mycobacterium Species, M. thermoresistibile, M. fortuitum subsp. acetamidolyticum, M. canariasense, M. brisbanense, and M. novocastrense.</title>
        <authorList>
            <person name="Katahira K."/>
            <person name="Ogura Y."/>
            <person name="Gotoh Y."/>
            <person name="Hayashi T."/>
        </authorList>
    </citation>
    <scope>NUCLEOTIDE SEQUENCE [LARGE SCALE GENOMIC DNA]</scope>
    <source>
        <strain evidence="2 3">JCM6362</strain>
    </source>
</reference>
<dbReference type="OMA" id="ICASEPT"/>
<dbReference type="STRING" id="1797.RMCT_1175"/>
<organism evidence="2 3">
    <name type="scientific">Mycolicibacterium thermoresistibile</name>
    <name type="common">Mycobacterium thermoresistibile</name>
    <dbReference type="NCBI Taxonomy" id="1797"/>
    <lineage>
        <taxon>Bacteria</taxon>
        <taxon>Bacillati</taxon>
        <taxon>Actinomycetota</taxon>
        <taxon>Actinomycetes</taxon>
        <taxon>Mycobacteriales</taxon>
        <taxon>Mycobacteriaceae</taxon>
        <taxon>Mycolicibacterium</taxon>
    </lineage>
</organism>
<comment type="caution">
    <text evidence="2">The sequence shown here is derived from an EMBL/GenBank/DDBJ whole genome shotgun (WGS) entry which is preliminary data.</text>
</comment>
<reference evidence="3" key="2">
    <citation type="submission" date="2016-02" db="EMBL/GenBank/DDBJ databases">
        <title>Draft genome sequence of five rapidly growing Mycobacterium species.</title>
        <authorList>
            <person name="Katahira K."/>
            <person name="Gotou Y."/>
            <person name="Iida K."/>
            <person name="Ogura Y."/>
            <person name="Hayashi T."/>
        </authorList>
    </citation>
    <scope>NUCLEOTIDE SEQUENCE [LARGE SCALE GENOMIC DNA]</scope>
    <source>
        <strain evidence="3">JCM6362</strain>
    </source>
</reference>
<proteinExistence type="predicted"/>
<evidence type="ECO:0000313" key="2">
    <source>
        <dbReference type="EMBL" id="GAT14204.1"/>
    </source>
</evidence>
<gene>
    <name evidence="2" type="ORF">RMCT_1175</name>
</gene>
<feature type="transmembrane region" description="Helical" evidence="1">
    <location>
        <begin position="15"/>
        <end position="36"/>
    </location>
</feature>
<dbReference type="AlphaFoldDB" id="A0A100XCW6"/>
<evidence type="ECO:0000256" key="1">
    <source>
        <dbReference type="SAM" id="Phobius"/>
    </source>
</evidence>
<accession>A0A100XCW6</accession>
<dbReference type="RefSeq" id="WP_003925575.1">
    <property type="nucleotide sequence ID" value="NZ_BCTB01000005.1"/>
</dbReference>
<dbReference type="EMBL" id="BCTB01000005">
    <property type="protein sequence ID" value="GAT14204.1"/>
    <property type="molecule type" value="Genomic_DNA"/>
</dbReference>
<keyword evidence="1" id="KW-0472">Membrane</keyword>
<keyword evidence="1" id="KW-0812">Transmembrane</keyword>
<dbReference type="Proteomes" id="UP000069654">
    <property type="component" value="Unassembled WGS sequence"/>
</dbReference>
<feature type="transmembrane region" description="Helical" evidence="1">
    <location>
        <begin position="72"/>
        <end position="93"/>
    </location>
</feature>
<evidence type="ECO:0000313" key="3">
    <source>
        <dbReference type="Proteomes" id="UP000069654"/>
    </source>
</evidence>
<dbReference type="OrthoDB" id="4725842at2"/>
<protein>
    <submittedName>
        <fullName evidence="2">Uncharacterized protein</fullName>
    </submittedName>
</protein>
<name>A0A100XCW6_MYCTH</name>
<keyword evidence="1" id="KW-1133">Transmembrane helix</keyword>